<dbReference type="InterPro" id="IPR016181">
    <property type="entry name" value="Acyl_CoA_acyltransferase"/>
</dbReference>
<dbReference type="EMBL" id="QUOU01000001">
    <property type="protein sequence ID" value="REL26537.1"/>
    <property type="molecule type" value="Genomic_DNA"/>
</dbReference>
<dbReference type="GO" id="GO:0016740">
    <property type="term" value="F:transferase activity"/>
    <property type="evidence" value="ECO:0007669"/>
    <property type="project" value="UniProtKB-KW"/>
</dbReference>
<reference evidence="1 2" key="1">
    <citation type="submission" date="2018-08" db="EMBL/GenBank/DDBJ databases">
        <title>Thalassotalea euphylliae genome.</title>
        <authorList>
            <person name="Summers S."/>
            <person name="Rice S.A."/>
            <person name="Freckelton M.L."/>
            <person name="Nedved B.T."/>
            <person name="Hadfield M.G."/>
        </authorList>
    </citation>
    <scope>NUCLEOTIDE SEQUENCE [LARGE SCALE GENOMIC DNA]</scope>
    <source>
        <strain evidence="1 2">H1</strain>
    </source>
</reference>
<comment type="caution">
    <text evidence="1">The sequence shown here is derived from an EMBL/GenBank/DDBJ whole genome shotgun (WGS) entry which is preliminary data.</text>
</comment>
<dbReference type="AlphaFoldDB" id="A0A3E0TQC3"/>
<dbReference type="SUPFAM" id="SSF55729">
    <property type="entry name" value="Acyl-CoA N-acyltransferases (Nat)"/>
    <property type="match status" value="1"/>
</dbReference>
<dbReference type="Proteomes" id="UP000256478">
    <property type="component" value="Unassembled WGS sequence"/>
</dbReference>
<proteinExistence type="predicted"/>
<evidence type="ECO:0000313" key="1">
    <source>
        <dbReference type="EMBL" id="REL26537.1"/>
    </source>
</evidence>
<dbReference type="PANTHER" id="PTHR47017:SF1">
    <property type="entry name" value="ACYL-COA"/>
    <property type="match status" value="1"/>
</dbReference>
<dbReference type="PANTHER" id="PTHR47017">
    <property type="entry name" value="ACYL-COA"/>
    <property type="match status" value="1"/>
</dbReference>
<dbReference type="InterPro" id="IPR007434">
    <property type="entry name" value="FemAB-like"/>
</dbReference>
<accession>A0A3E0TQC3</accession>
<dbReference type="RefSeq" id="WP_116007654.1">
    <property type="nucleotide sequence ID" value="NZ_QUOU01000001.1"/>
</dbReference>
<dbReference type="Gene3D" id="3.40.630.30">
    <property type="match status" value="1"/>
</dbReference>
<evidence type="ECO:0000313" key="2">
    <source>
        <dbReference type="Proteomes" id="UP000256478"/>
    </source>
</evidence>
<sequence length="387" mass="44732">MKLHSKFVTSCQSIDEYDWQRCFASEQPFTHYHFINTLETTGCVTQQTGWQPCHLVLANDHQQVVAIVILYIKSHSYGEYLFDWSWADAFQQHGIAYYPKIVSAVPFTPVTGQRFGIADEFLADKAYILSQATQAINALAKQIDASMVQCLFLPEPYAEALQLNGWLKRCDVQYHWFNRNYQDFSDFLLALNARKRKSINKERQAIVKQGITVKTYLAEQLTDEHWQTFYRFYQATYMKRSGHDGYLSSAFFDALANPALGIAQRSALVFAYREGRTIAAALFFYDDDQLYGRYWGAEQVFNNLHFELCYYQGIELCIKLGLSRFNAGAQGQHKLKRGFEPVYIHGSYRIYQPIFADAIADFIEREEAQLTQYVAQAQTELPYKLSG</sequence>
<protein>
    <submittedName>
        <fullName evidence="1">N-acetyltransferase</fullName>
    </submittedName>
</protein>
<organism evidence="1 2">
    <name type="scientific">Thalassotalea euphylliae</name>
    <dbReference type="NCBI Taxonomy" id="1655234"/>
    <lineage>
        <taxon>Bacteria</taxon>
        <taxon>Pseudomonadati</taxon>
        <taxon>Pseudomonadota</taxon>
        <taxon>Gammaproteobacteria</taxon>
        <taxon>Alteromonadales</taxon>
        <taxon>Colwelliaceae</taxon>
        <taxon>Thalassotalea</taxon>
    </lineage>
</organism>
<dbReference type="OrthoDB" id="9776898at2"/>
<keyword evidence="1" id="KW-0808">Transferase</keyword>
<gene>
    <name evidence="1" type="ORF">DXX93_08060</name>
</gene>
<name>A0A3E0TQC3_9GAMM</name>
<dbReference type="Pfam" id="PF04339">
    <property type="entry name" value="FemAB_like"/>
    <property type="match status" value="1"/>
</dbReference>